<dbReference type="Gene3D" id="2.40.30.10">
    <property type="entry name" value="Translation factors"/>
    <property type="match status" value="1"/>
</dbReference>
<evidence type="ECO:0000256" key="4">
    <source>
        <dbReference type="ARBA" id="ARBA00023134"/>
    </source>
</evidence>
<evidence type="ECO:0000313" key="7">
    <source>
        <dbReference type="Proteomes" id="UP000244193"/>
    </source>
</evidence>
<dbReference type="OrthoDB" id="292264at2"/>
<dbReference type="InterPro" id="IPR009001">
    <property type="entry name" value="Transl_elong_EF1A/Init_IF2_C"/>
</dbReference>
<accession>A0A2S0RGK6</accession>
<evidence type="ECO:0000256" key="2">
    <source>
        <dbReference type="ARBA" id="ARBA00022768"/>
    </source>
</evidence>
<keyword evidence="1" id="KW-0547">Nucleotide-binding</keyword>
<dbReference type="Proteomes" id="UP000244193">
    <property type="component" value="Chromosome"/>
</dbReference>
<keyword evidence="4" id="KW-0342">GTP-binding</keyword>
<dbReference type="GO" id="GO:0005525">
    <property type="term" value="F:GTP binding"/>
    <property type="evidence" value="ECO:0007669"/>
    <property type="project" value="UniProtKB-KW"/>
</dbReference>
<evidence type="ECO:0000256" key="3">
    <source>
        <dbReference type="ARBA" id="ARBA00022917"/>
    </source>
</evidence>
<dbReference type="InterPro" id="IPR004160">
    <property type="entry name" value="Transl_elong_EFTu/EF1A_C"/>
</dbReference>
<evidence type="ECO:0000313" key="6">
    <source>
        <dbReference type="EMBL" id="AWA31067.1"/>
    </source>
</evidence>
<evidence type="ECO:0000259" key="5">
    <source>
        <dbReference type="Pfam" id="PF03143"/>
    </source>
</evidence>
<evidence type="ECO:0000256" key="1">
    <source>
        <dbReference type="ARBA" id="ARBA00022741"/>
    </source>
</evidence>
<dbReference type="RefSeq" id="WP_108372693.1">
    <property type="nucleotide sequence ID" value="NZ_CP028811.1"/>
</dbReference>
<protein>
    <submittedName>
        <fullName evidence="6">Elongation factor Tu</fullName>
    </submittedName>
</protein>
<dbReference type="Pfam" id="PF03143">
    <property type="entry name" value="GTP_EFTU_D3"/>
    <property type="match status" value="1"/>
</dbReference>
<keyword evidence="2 6" id="KW-0251">Elongation factor</keyword>
<keyword evidence="3" id="KW-0648">Protein biosynthesis</keyword>
<keyword evidence="7" id="KW-1185">Reference proteome</keyword>
<sequence length="108" mass="12186">MDNNPHFIAELKYLKTEDGGRKTAAKSGYRPQVQFDFEKMSTSGSQKFVDKEIVFPGESVLAEITLLSPQFFEYKLKVGMQFNFHEGPIIVGSGKILELKDEKLIAVI</sequence>
<dbReference type="GO" id="GO:0003746">
    <property type="term" value="F:translation elongation factor activity"/>
    <property type="evidence" value="ECO:0007669"/>
    <property type="project" value="UniProtKB-KW"/>
</dbReference>
<dbReference type="SUPFAM" id="SSF50465">
    <property type="entry name" value="EF-Tu/eEF-1alpha/eIF2-gamma C-terminal domain"/>
    <property type="match status" value="1"/>
</dbReference>
<dbReference type="KEGG" id="fmg:HYN48_13770"/>
<gene>
    <name evidence="6" type="ORF">HYN48_13770</name>
</gene>
<dbReference type="AlphaFoldDB" id="A0A2S0RGK6"/>
<reference evidence="6 7" key="1">
    <citation type="submission" date="2018-04" db="EMBL/GenBank/DDBJ databases">
        <title>Genome sequencing of Flavobacterium sp. HYN0048.</title>
        <authorList>
            <person name="Yi H."/>
            <person name="Baek C."/>
        </authorList>
    </citation>
    <scope>NUCLEOTIDE SEQUENCE [LARGE SCALE GENOMIC DNA]</scope>
    <source>
        <strain evidence="6 7">HYN0048</strain>
    </source>
</reference>
<organism evidence="6 7">
    <name type="scientific">Flavobacterium magnum</name>
    <dbReference type="NCBI Taxonomy" id="2162713"/>
    <lineage>
        <taxon>Bacteria</taxon>
        <taxon>Pseudomonadati</taxon>
        <taxon>Bacteroidota</taxon>
        <taxon>Flavobacteriia</taxon>
        <taxon>Flavobacteriales</taxon>
        <taxon>Flavobacteriaceae</taxon>
        <taxon>Flavobacterium</taxon>
    </lineage>
</organism>
<name>A0A2S0RGK6_9FLAO</name>
<proteinExistence type="predicted"/>
<dbReference type="EMBL" id="CP028811">
    <property type="protein sequence ID" value="AWA31067.1"/>
    <property type="molecule type" value="Genomic_DNA"/>
</dbReference>
<feature type="domain" description="Translation elongation factor EFTu/EF1A C-terminal" evidence="5">
    <location>
        <begin position="6"/>
        <end position="99"/>
    </location>
</feature>